<evidence type="ECO:0000256" key="11">
    <source>
        <dbReference type="SAM" id="MobiDB-lite"/>
    </source>
</evidence>
<keyword evidence="7" id="KW-0238">DNA-binding</keyword>
<evidence type="ECO:0000256" key="6">
    <source>
        <dbReference type="ARBA" id="ARBA00023015"/>
    </source>
</evidence>
<dbReference type="PROSITE" id="PS50157">
    <property type="entry name" value="ZINC_FINGER_C2H2_2"/>
    <property type="match status" value="2"/>
</dbReference>
<dbReference type="GO" id="GO:0003677">
    <property type="term" value="F:DNA binding"/>
    <property type="evidence" value="ECO:0007669"/>
    <property type="project" value="UniProtKB-KW"/>
</dbReference>
<organism evidence="13 14">
    <name type="scientific">Haemaphysalis longicornis</name>
    <name type="common">Bush tick</name>
    <dbReference type="NCBI Taxonomy" id="44386"/>
    <lineage>
        <taxon>Eukaryota</taxon>
        <taxon>Metazoa</taxon>
        <taxon>Ecdysozoa</taxon>
        <taxon>Arthropoda</taxon>
        <taxon>Chelicerata</taxon>
        <taxon>Arachnida</taxon>
        <taxon>Acari</taxon>
        <taxon>Parasitiformes</taxon>
        <taxon>Ixodida</taxon>
        <taxon>Ixodoidea</taxon>
        <taxon>Ixodidae</taxon>
        <taxon>Haemaphysalinae</taxon>
        <taxon>Haemaphysalis</taxon>
    </lineage>
</organism>
<proteinExistence type="predicted"/>
<dbReference type="InterPro" id="IPR041697">
    <property type="entry name" value="Znf-C2H2_11"/>
</dbReference>
<dbReference type="Pfam" id="PF00096">
    <property type="entry name" value="zf-C2H2"/>
    <property type="match status" value="1"/>
</dbReference>
<dbReference type="GO" id="GO:0008270">
    <property type="term" value="F:zinc ion binding"/>
    <property type="evidence" value="ECO:0007669"/>
    <property type="project" value="UniProtKB-KW"/>
</dbReference>
<dbReference type="AlphaFoldDB" id="A0A9J6FPK0"/>
<dbReference type="InterPro" id="IPR036236">
    <property type="entry name" value="Znf_C2H2_sf"/>
</dbReference>
<dbReference type="GO" id="GO:0010468">
    <property type="term" value="P:regulation of gene expression"/>
    <property type="evidence" value="ECO:0007669"/>
    <property type="project" value="TreeGrafter"/>
</dbReference>
<feature type="region of interest" description="Disordered" evidence="11">
    <location>
        <begin position="1"/>
        <end position="22"/>
    </location>
</feature>
<name>A0A9J6FPK0_HAELO</name>
<dbReference type="InterPro" id="IPR013087">
    <property type="entry name" value="Znf_C2H2_type"/>
</dbReference>
<dbReference type="Pfam" id="PF16622">
    <property type="entry name" value="zf-C2H2_11"/>
    <property type="match status" value="1"/>
</dbReference>
<evidence type="ECO:0000256" key="5">
    <source>
        <dbReference type="ARBA" id="ARBA00022833"/>
    </source>
</evidence>
<dbReference type="PANTHER" id="PTHR16515:SF49">
    <property type="entry name" value="GASTRULA ZINC FINGER PROTEIN XLCGF49.1-LIKE-RELATED"/>
    <property type="match status" value="1"/>
</dbReference>
<dbReference type="OrthoDB" id="10039931at2759"/>
<feature type="domain" description="C2H2-type" evidence="12">
    <location>
        <begin position="88"/>
        <end position="111"/>
    </location>
</feature>
<gene>
    <name evidence="13" type="ORF">HPB48_008142</name>
</gene>
<protein>
    <recommendedName>
        <fullName evidence="12">C2H2-type domain-containing protein</fullName>
    </recommendedName>
</protein>
<dbReference type="EMBL" id="JABSTR010000002">
    <property type="protein sequence ID" value="KAH9364771.1"/>
    <property type="molecule type" value="Genomic_DNA"/>
</dbReference>
<evidence type="ECO:0000256" key="7">
    <source>
        <dbReference type="ARBA" id="ARBA00023125"/>
    </source>
</evidence>
<sequence>MMVEQMAELEGGGDQGGTFDRSLSLPVEPVACSRRCGSREAHRQHVQSSRYPGSERRLFPCDICHRPFGRNQNLLRHYRLVHGETRPFQCRRCGRSFDAQGELYTHMKIVHWLRP</sequence>
<feature type="domain" description="C2H2-type" evidence="12">
    <location>
        <begin position="59"/>
        <end position="87"/>
    </location>
</feature>
<evidence type="ECO:0000256" key="1">
    <source>
        <dbReference type="ARBA" id="ARBA00004123"/>
    </source>
</evidence>
<evidence type="ECO:0000256" key="3">
    <source>
        <dbReference type="ARBA" id="ARBA00022737"/>
    </source>
</evidence>
<dbReference type="PROSITE" id="PS00028">
    <property type="entry name" value="ZINC_FINGER_C2H2_1"/>
    <property type="match status" value="2"/>
</dbReference>
<dbReference type="GO" id="GO:0005634">
    <property type="term" value="C:nucleus"/>
    <property type="evidence" value="ECO:0007669"/>
    <property type="project" value="UniProtKB-SubCell"/>
</dbReference>
<evidence type="ECO:0000256" key="8">
    <source>
        <dbReference type="ARBA" id="ARBA00023163"/>
    </source>
</evidence>
<dbReference type="SUPFAM" id="SSF57667">
    <property type="entry name" value="beta-beta-alpha zinc fingers"/>
    <property type="match status" value="1"/>
</dbReference>
<keyword evidence="6" id="KW-0805">Transcription regulation</keyword>
<evidence type="ECO:0000256" key="10">
    <source>
        <dbReference type="PROSITE-ProRule" id="PRU00042"/>
    </source>
</evidence>
<keyword evidence="9" id="KW-0539">Nucleus</keyword>
<keyword evidence="3" id="KW-0677">Repeat</keyword>
<dbReference type="VEuPathDB" id="VectorBase:HLOH_043652"/>
<dbReference type="InterPro" id="IPR050331">
    <property type="entry name" value="Zinc_finger"/>
</dbReference>
<evidence type="ECO:0000256" key="2">
    <source>
        <dbReference type="ARBA" id="ARBA00022723"/>
    </source>
</evidence>
<dbReference type="FunFam" id="3.30.160.60:FF:000086">
    <property type="entry name" value="transcription factor E4F1 isoform X1"/>
    <property type="match status" value="1"/>
</dbReference>
<keyword evidence="14" id="KW-1185">Reference proteome</keyword>
<dbReference type="SMART" id="SM00355">
    <property type="entry name" value="ZnF_C2H2"/>
    <property type="match status" value="2"/>
</dbReference>
<keyword evidence="5" id="KW-0862">Zinc</keyword>
<keyword evidence="8" id="KW-0804">Transcription</keyword>
<reference evidence="13 14" key="1">
    <citation type="journal article" date="2020" name="Cell">
        <title>Large-Scale Comparative Analyses of Tick Genomes Elucidate Their Genetic Diversity and Vector Capacities.</title>
        <authorList>
            <consortium name="Tick Genome and Microbiome Consortium (TIGMIC)"/>
            <person name="Jia N."/>
            <person name="Wang J."/>
            <person name="Shi W."/>
            <person name="Du L."/>
            <person name="Sun Y."/>
            <person name="Zhan W."/>
            <person name="Jiang J.F."/>
            <person name="Wang Q."/>
            <person name="Zhang B."/>
            <person name="Ji P."/>
            <person name="Bell-Sakyi L."/>
            <person name="Cui X.M."/>
            <person name="Yuan T.T."/>
            <person name="Jiang B.G."/>
            <person name="Yang W.F."/>
            <person name="Lam T.T."/>
            <person name="Chang Q.C."/>
            <person name="Ding S.J."/>
            <person name="Wang X.J."/>
            <person name="Zhu J.G."/>
            <person name="Ruan X.D."/>
            <person name="Zhao L."/>
            <person name="Wei J.T."/>
            <person name="Ye R.Z."/>
            <person name="Que T.C."/>
            <person name="Du C.H."/>
            <person name="Zhou Y.H."/>
            <person name="Cheng J.X."/>
            <person name="Dai P.F."/>
            <person name="Guo W.B."/>
            <person name="Han X.H."/>
            <person name="Huang E.J."/>
            <person name="Li L.F."/>
            <person name="Wei W."/>
            <person name="Gao Y.C."/>
            <person name="Liu J.Z."/>
            <person name="Shao H.Z."/>
            <person name="Wang X."/>
            <person name="Wang C.C."/>
            <person name="Yang T.C."/>
            <person name="Huo Q.B."/>
            <person name="Li W."/>
            <person name="Chen H.Y."/>
            <person name="Chen S.E."/>
            <person name="Zhou L.G."/>
            <person name="Ni X.B."/>
            <person name="Tian J.H."/>
            <person name="Sheng Y."/>
            <person name="Liu T."/>
            <person name="Pan Y.S."/>
            <person name="Xia L.Y."/>
            <person name="Li J."/>
            <person name="Zhao F."/>
            <person name="Cao W.C."/>
        </authorList>
    </citation>
    <scope>NUCLEOTIDE SEQUENCE [LARGE SCALE GENOMIC DNA]</scope>
    <source>
        <strain evidence="13">HaeL-2018</strain>
    </source>
</reference>
<keyword evidence="4 10" id="KW-0863">Zinc-finger</keyword>
<dbReference type="PANTHER" id="PTHR16515">
    <property type="entry name" value="PR DOMAIN ZINC FINGER PROTEIN"/>
    <property type="match status" value="1"/>
</dbReference>
<evidence type="ECO:0000313" key="13">
    <source>
        <dbReference type="EMBL" id="KAH9364771.1"/>
    </source>
</evidence>
<accession>A0A9J6FPK0</accession>
<evidence type="ECO:0000256" key="9">
    <source>
        <dbReference type="ARBA" id="ARBA00023242"/>
    </source>
</evidence>
<evidence type="ECO:0000259" key="12">
    <source>
        <dbReference type="PROSITE" id="PS50157"/>
    </source>
</evidence>
<dbReference type="Gene3D" id="3.30.160.60">
    <property type="entry name" value="Classic Zinc Finger"/>
    <property type="match status" value="2"/>
</dbReference>
<comment type="subcellular location">
    <subcellularLocation>
        <location evidence="1">Nucleus</location>
    </subcellularLocation>
</comment>
<keyword evidence="2" id="KW-0479">Metal-binding</keyword>
<evidence type="ECO:0000256" key="4">
    <source>
        <dbReference type="ARBA" id="ARBA00022771"/>
    </source>
</evidence>
<dbReference type="Proteomes" id="UP000821853">
    <property type="component" value="Chromosome 10"/>
</dbReference>
<comment type="caution">
    <text evidence="13">The sequence shown here is derived from an EMBL/GenBank/DDBJ whole genome shotgun (WGS) entry which is preliminary data.</text>
</comment>
<evidence type="ECO:0000313" key="14">
    <source>
        <dbReference type="Proteomes" id="UP000821853"/>
    </source>
</evidence>